<accession>A0A9P8GC98</accession>
<evidence type="ECO:0000313" key="2">
    <source>
        <dbReference type="Proteomes" id="UP000767238"/>
    </source>
</evidence>
<protein>
    <submittedName>
        <fullName evidence="1">Uncharacterized protein</fullName>
    </submittedName>
</protein>
<dbReference type="EMBL" id="JAHFYH010000058">
    <property type="protein sequence ID" value="KAH0217087.1"/>
    <property type="molecule type" value="Genomic_DNA"/>
</dbReference>
<comment type="caution">
    <text evidence="1">The sequence shown here is derived from an EMBL/GenBank/DDBJ whole genome shotgun (WGS) entry which is preliminary data.</text>
</comment>
<dbReference type="Proteomes" id="UP000767238">
    <property type="component" value="Unassembled WGS sequence"/>
</dbReference>
<gene>
    <name evidence="1" type="ORF">KCV03_g7227</name>
</gene>
<reference evidence="1" key="2">
    <citation type="submission" date="2021-08" db="EMBL/GenBank/DDBJ databases">
        <authorList>
            <person name="Gostincar C."/>
            <person name="Sun X."/>
            <person name="Song Z."/>
            <person name="Gunde-Cimerman N."/>
        </authorList>
    </citation>
    <scope>NUCLEOTIDE SEQUENCE</scope>
    <source>
        <strain evidence="1">EXF-8016</strain>
    </source>
</reference>
<sequence length="133" mass="14966">MPTSVPKLPSVANSIASLEFIGFTHATVTHIFSTYSKYKLPSTIPSADNEDFFSFIHGHIIMINSSKFAGSTDRETMTNLGISEDVQNRILDPKFEEVRGTGSLEYWIEDTARVNYLTLVRMIERKKESEQGS</sequence>
<evidence type="ECO:0000313" key="1">
    <source>
        <dbReference type="EMBL" id="KAH0217087.1"/>
    </source>
</evidence>
<reference evidence="1" key="1">
    <citation type="journal article" date="2021" name="J Fungi (Basel)">
        <title>Virulence traits and population genomics of the black yeast Aureobasidium melanogenum.</title>
        <authorList>
            <person name="Cernosa A."/>
            <person name="Sun X."/>
            <person name="Gostincar C."/>
            <person name="Fang C."/>
            <person name="Gunde-Cimerman N."/>
            <person name="Song Z."/>
        </authorList>
    </citation>
    <scope>NUCLEOTIDE SEQUENCE</scope>
    <source>
        <strain evidence="1">EXF-8016</strain>
    </source>
</reference>
<dbReference type="AlphaFoldDB" id="A0A9P8GC98"/>
<dbReference type="OrthoDB" id="3762912at2759"/>
<feature type="non-terminal residue" evidence="1">
    <location>
        <position position="133"/>
    </location>
</feature>
<organism evidence="1 2">
    <name type="scientific">Aureobasidium melanogenum</name>
    <name type="common">Aureobasidium pullulans var. melanogenum</name>
    <dbReference type="NCBI Taxonomy" id="46634"/>
    <lineage>
        <taxon>Eukaryota</taxon>
        <taxon>Fungi</taxon>
        <taxon>Dikarya</taxon>
        <taxon>Ascomycota</taxon>
        <taxon>Pezizomycotina</taxon>
        <taxon>Dothideomycetes</taxon>
        <taxon>Dothideomycetidae</taxon>
        <taxon>Dothideales</taxon>
        <taxon>Saccotheciaceae</taxon>
        <taxon>Aureobasidium</taxon>
    </lineage>
</organism>
<proteinExistence type="predicted"/>
<name>A0A9P8GC98_AURME</name>